<dbReference type="Gene3D" id="3.40.50.300">
    <property type="entry name" value="P-loop containing nucleotide triphosphate hydrolases"/>
    <property type="match status" value="1"/>
</dbReference>
<dbReference type="RefSeq" id="WP_254092120.1">
    <property type="nucleotide sequence ID" value="NZ_JAHESC010000032.1"/>
</dbReference>
<dbReference type="InterPro" id="IPR027417">
    <property type="entry name" value="P-loop_NTPase"/>
</dbReference>
<sequence>MAFHSMALQGFRGFGFTQTMTFAIPNGLPGSGITIIVGPNNSGKTTIIEAFRAVSMRMQPGPSITEGRRNKSTDAVEIQLFDEAGNSVTLKSVKPGGSETQFSENGLSRKDLNVFVVRSRRAFSPKFMKGGYTRETLLNNDSIGAIRGENYNSFYQRLFQIQLDPAAFNELLNKVIDPVPHWTIDQTDFGDYYVKFNFDGHIHNSDGAGEGLLSVFTIIDAFYDSKPGDVIVIDEPELSLHPSLQRNICSLLKKLSADRQIVIATHSPFFVDWESFISGGNIVRVIKEGGSSIIHEIDGSLRSKIKALFDNRNNPHILGLDAREIFFLSDNILLVEGQEDVVFFKRLTEVLAVYLRPAIYGWGIGGAGNMDTILRLLKSLGFKKVSCVLDNNMQYLATNLQTSFKHYKIFVQPADDIRDKNPTSVKRAVEGLMDSNGNNVKPQYEKAARALLAQINEFHSQSAGLEVGKDS</sequence>
<keyword evidence="5" id="KW-1185">Reference proteome</keyword>
<dbReference type="InterPro" id="IPR034139">
    <property type="entry name" value="TOPRIM_OLD"/>
</dbReference>
<dbReference type="InterPro" id="IPR038729">
    <property type="entry name" value="Rad50/SbcC_AAA"/>
</dbReference>
<evidence type="ECO:0000259" key="3">
    <source>
        <dbReference type="Pfam" id="PF20469"/>
    </source>
</evidence>
<feature type="domain" description="OLD protein-like TOPRIM" evidence="3">
    <location>
        <begin position="327"/>
        <end position="391"/>
    </location>
</feature>
<dbReference type="Pfam" id="PF13476">
    <property type="entry name" value="AAA_23"/>
    <property type="match status" value="1"/>
</dbReference>
<dbReference type="PANTHER" id="PTHR43581:SF4">
    <property type="entry name" value="ATP_GTP PHOSPHATASE"/>
    <property type="match status" value="1"/>
</dbReference>
<dbReference type="AlphaFoldDB" id="A0AAP2DBD4"/>
<reference evidence="4 5" key="1">
    <citation type="submission" date="2021-05" db="EMBL/GenBank/DDBJ databases">
        <title>A Polyphasic approach of four new species of the genus Ohtaekwangia: Ohtaekwangia histidinii sp. nov., Ohtaekwangia cretensis sp. nov., Ohtaekwangia indiensis sp. nov., Ohtaekwangia reichenbachii sp. nov. from diverse environment.</title>
        <authorList>
            <person name="Octaviana S."/>
        </authorList>
    </citation>
    <scope>NUCLEOTIDE SEQUENCE [LARGE SCALE GENOMIC DNA]</scope>
    <source>
        <strain evidence="4 5">PWU37</strain>
    </source>
</reference>
<dbReference type="GO" id="GO:0006302">
    <property type="term" value="P:double-strand break repair"/>
    <property type="evidence" value="ECO:0007669"/>
    <property type="project" value="InterPro"/>
</dbReference>
<evidence type="ECO:0000313" key="5">
    <source>
        <dbReference type="Proteomes" id="UP001319180"/>
    </source>
</evidence>
<gene>
    <name evidence="4" type="ORF">KK078_20155</name>
</gene>
<name>A0AAP2DBD4_9BACT</name>
<evidence type="ECO:0000259" key="2">
    <source>
        <dbReference type="Pfam" id="PF13476"/>
    </source>
</evidence>
<dbReference type="GO" id="GO:0016887">
    <property type="term" value="F:ATP hydrolysis activity"/>
    <property type="evidence" value="ECO:0007669"/>
    <property type="project" value="InterPro"/>
</dbReference>
<organism evidence="4 5">
    <name type="scientific">Dawidia soli</name>
    <dbReference type="NCBI Taxonomy" id="2782352"/>
    <lineage>
        <taxon>Bacteria</taxon>
        <taxon>Pseudomonadati</taxon>
        <taxon>Bacteroidota</taxon>
        <taxon>Cytophagia</taxon>
        <taxon>Cytophagales</taxon>
        <taxon>Chryseotaleaceae</taxon>
        <taxon>Dawidia</taxon>
    </lineage>
</organism>
<proteinExistence type="predicted"/>
<dbReference type="SUPFAM" id="SSF52540">
    <property type="entry name" value="P-loop containing nucleoside triphosphate hydrolases"/>
    <property type="match status" value="1"/>
</dbReference>
<feature type="domain" description="ATPase AAA-type core" evidence="1">
    <location>
        <begin position="199"/>
        <end position="272"/>
    </location>
</feature>
<feature type="domain" description="Rad50/SbcC-type AAA" evidence="2">
    <location>
        <begin position="6"/>
        <end position="99"/>
    </location>
</feature>
<accession>A0AAP2DBD4</accession>
<dbReference type="InterPro" id="IPR051396">
    <property type="entry name" value="Bact_Antivir_Def_Nuclease"/>
</dbReference>
<evidence type="ECO:0000259" key="1">
    <source>
        <dbReference type="Pfam" id="PF13304"/>
    </source>
</evidence>
<dbReference type="Pfam" id="PF20469">
    <property type="entry name" value="OLD-like_TOPRIM"/>
    <property type="match status" value="1"/>
</dbReference>
<dbReference type="EMBL" id="JAHESC010000032">
    <property type="protein sequence ID" value="MBT1688893.1"/>
    <property type="molecule type" value="Genomic_DNA"/>
</dbReference>
<protein>
    <submittedName>
        <fullName evidence="4">AAA family ATPase</fullName>
    </submittedName>
</protein>
<dbReference type="Pfam" id="PF13304">
    <property type="entry name" value="AAA_21"/>
    <property type="match status" value="1"/>
</dbReference>
<dbReference type="PANTHER" id="PTHR43581">
    <property type="entry name" value="ATP/GTP PHOSPHATASE"/>
    <property type="match status" value="1"/>
</dbReference>
<dbReference type="InterPro" id="IPR003959">
    <property type="entry name" value="ATPase_AAA_core"/>
</dbReference>
<dbReference type="Proteomes" id="UP001319180">
    <property type="component" value="Unassembled WGS sequence"/>
</dbReference>
<comment type="caution">
    <text evidence="4">The sequence shown here is derived from an EMBL/GenBank/DDBJ whole genome shotgun (WGS) entry which is preliminary data.</text>
</comment>
<dbReference type="GO" id="GO:0005524">
    <property type="term" value="F:ATP binding"/>
    <property type="evidence" value="ECO:0007669"/>
    <property type="project" value="InterPro"/>
</dbReference>
<evidence type="ECO:0000313" key="4">
    <source>
        <dbReference type="EMBL" id="MBT1688893.1"/>
    </source>
</evidence>